<feature type="region of interest" description="Disordered" evidence="8">
    <location>
        <begin position="242"/>
        <end position="266"/>
    </location>
</feature>
<evidence type="ECO:0000313" key="9">
    <source>
        <dbReference type="EMBL" id="OXV09010.1"/>
    </source>
</evidence>
<dbReference type="EMBL" id="NPHW01003748">
    <property type="protein sequence ID" value="OXV09010.1"/>
    <property type="molecule type" value="Genomic_DNA"/>
</dbReference>
<evidence type="ECO:0000256" key="4">
    <source>
        <dbReference type="ARBA" id="ARBA00022454"/>
    </source>
</evidence>
<dbReference type="GO" id="GO:0000775">
    <property type="term" value="C:chromosome, centromeric region"/>
    <property type="evidence" value="ECO:0007669"/>
    <property type="project" value="UniProtKB-SubCell"/>
</dbReference>
<evidence type="ECO:0000256" key="5">
    <source>
        <dbReference type="ARBA" id="ARBA00023054"/>
    </source>
</evidence>
<organism evidence="9 10">
    <name type="scientific">Elaphomyces granulatus</name>
    <dbReference type="NCBI Taxonomy" id="519963"/>
    <lineage>
        <taxon>Eukaryota</taxon>
        <taxon>Fungi</taxon>
        <taxon>Dikarya</taxon>
        <taxon>Ascomycota</taxon>
        <taxon>Pezizomycotina</taxon>
        <taxon>Eurotiomycetes</taxon>
        <taxon>Eurotiomycetidae</taxon>
        <taxon>Eurotiales</taxon>
        <taxon>Elaphomycetaceae</taxon>
        <taxon>Elaphomyces</taxon>
    </lineage>
</organism>
<accession>A0A232LXW7</accession>
<keyword evidence="7" id="KW-0137">Centromere</keyword>
<dbReference type="GO" id="GO:0000070">
    <property type="term" value="P:mitotic sister chromatid segregation"/>
    <property type="evidence" value="ECO:0007669"/>
    <property type="project" value="TreeGrafter"/>
</dbReference>
<keyword evidence="6" id="KW-0539">Nucleus</keyword>
<keyword evidence="10" id="KW-1185">Reference proteome</keyword>
<evidence type="ECO:0000256" key="6">
    <source>
        <dbReference type="ARBA" id="ARBA00023242"/>
    </source>
</evidence>
<gene>
    <name evidence="9" type="ORF">Egran_03225</name>
</gene>
<evidence type="ECO:0000256" key="2">
    <source>
        <dbReference type="ARBA" id="ARBA00004584"/>
    </source>
</evidence>
<reference evidence="9 10" key="1">
    <citation type="journal article" date="2015" name="Environ. Microbiol.">
        <title>Metagenome sequence of Elaphomyces granulatus from sporocarp tissue reveals Ascomycota ectomycorrhizal fingerprints of genome expansion and a Proteobacteria-rich microbiome.</title>
        <authorList>
            <person name="Quandt C.A."/>
            <person name="Kohler A."/>
            <person name="Hesse C.N."/>
            <person name="Sharpton T.J."/>
            <person name="Martin F."/>
            <person name="Spatafora J.W."/>
        </authorList>
    </citation>
    <scope>NUCLEOTIDE SEQUENCE [LARGE SCALE GENOMIC DNA]</scope>
    <source>
        <strain evidence="9 10">OSC145934</strain>
    </source>
</reference>
<dbReference type="GO" id="GO:0051382">
    <property type="term" value="P:kinetochore assembly"/>
    <property type="evidence" value="ECO:0007669"/>
    <property type="project" value="InterPro"/>
</dbReference>
<evidence type="ECO:0000256" key="8">
    <source>
        <dbReference type="SAM" id="MobiDB-lite"/>
    </source>
</evidence>
<feature type="region of interest" description="Disordered" evidence="8">
    <location>
        <begin position="171"/>
        <end position="190"/>
    </location>
</feature>
<comment type="subcellular location">
    <subcellularLocation>
        <location evidence="2">Chromosome</location>
        <location evidence="2">Centromere</location>
    </subcellularLocation>
    <subcellularLocation>
        <location evidence="1">Nucleus</location>
    </subcellularLocation>
</comment>
<comment type="caution">
    <text evidence="9">The sequence shown here is derived from an EMBL/GenBank/DDBJ whole genome shotgun (WGS) entry which is preliminary data.</text>
</comment>
<evidence type="ECO:0000256" key="7">
    <source>
        <dbReference type="ARBA" id="ARBA00023328"/>
    </source>
</evidence>
<dbReference type="GO" id="GO:0005634">
    <property type="term" value="C:nucleus"/>
    <property type="evidence" value="ECO:0007669"/>
    <property type="project" value="UniProtKB-SubCell"/>
</dbReference>
<dbReference type="PANTHER" id="PTHR14401">
    <property type="entry name" value="CENTROMERE PROTEIN K"/>
    <property type="match status" value="1"/>
</dbReference>
<dbReference type="Proteomes" id="UP000243515">
    <property type="component" value="Unassembled WGS sequence"/>
</dbReference>
<evidence type="ECO:0000313" key="10">
    <source>
        <dbReference type="Proteomes" id="UP000243515"/>
    </source>
</evidence>
<keyword evidence="5" id="KW-0175">Coiled coil</keyword>
<evidence type="ECO:0000256" key="3">
    <source>
        <dbReference type="ARBA" id="ARBA00005795"/>
    </source>
</evidence>
<keyword evidence="4" id="KW-0158">Chromosome</keyword>
<dbReference type="OrthoDB" id="9445768at2759"/>
<evidence type="ECO:0000256" key="1">
    <source>
        <dbReference type="ARBA" id="ARBA00004123"/>
    </source>
</evidence>
<comment type="similarity">
    <text evidence="3">Belongs to the CENP-K/MCM22 family.</text>
</comment>
<name>A0A232LXW7_9EURO</name>
<dbReference type="InterPro" id="IPR020993">
    <property type="entry name" value="Centromere_CenpK"/>
</dbReference>
<protein>
    <submittedName>
        <fullName evidence="9">Uncharacterized protein</fullName>
    </submittedName>
</protein>
<proteinExistence type="inferred from homology"/>
<dbReference type="PANTHER" id="PTHR14401:SF6">
    <property type="entry name" value="CENTROMERE PROTEIN K"/>
    <property type="match status" value="1"/>
</dbReference>
<dbReference type="AlphaFoldDB" id="A0A232LXW7"/>
<sequence length="351" mass="39591">MNVTQDRVEKIRLFAERGRTIENKYDEKPLSANAILAYQRKLDDTLGTLQDHVRRQEDDLRKLQISKPTELPRLDLEAQARVSQIRRAKKAYESLLQSEPELPGQDSPLPVLLALRETSRLLQESKASIASLVTSLSADRQRLEIEEANLRDAKMVTRGLEDRIRRLEIGRSQKEEADPSQLARKFVQQERSRRDELDVATARLHEALRDFIDQHLAPMLAAEDLGGPSVGDVVGVSDETLEAGYTGRGRPKKSKSAQEGDVDSSQQRIDHLLQRRAGNDVTQNASVNKREAAAAEMRTLIDTLLAAGFSYIELPRESAASRFLVKAKVAQFHPRDARRLRMIDFGRTIAD</sequence>